<feature type="region of interest" description="Disordered" evidence="4">
    <location>
        <begin position="480"/>
        <end position="508"/>
    </location>
</feature>
<proteinExistence type="inferred from homology"/>
<feature type="compositionally biased region" description="Polar residues" evidence="4">
    <location>
        <begin position="498"/>
        <end position="508"/>
    </location>
</feature>
<evidence type="ECO:0000256" key="1">
    <source>
        <dbReference type="ARBA" id="ARBA00007613"/>
    </source>
</evidence>
<dbReference type="Pfam" id="PF02321">
    <property type="entry name" value="OEP"/>
    <property type="match status" value="2"/>
</dbReference>
<dbReference type="GO" id="GO:0005886">
    <property type="term" value="C:plasma membrane"/>
    <property type="evidence" value="ECO:0007669"/>
    <property type="project" value="UniProtKB-SubCell"/>
</dbReference>
<dbReference type="EMBL" id="QPJU01000009">
    <property type="protein sequence ID" value="RCX08264.1"/>
    <property type="molecule type" value="Genomic_DNA"/>
</dbReference>
<feature type="region of interest" description="Disordered" evidence="4">
    <location>
        <begin position="30"/>
        <end position="64"/>
    </location>
</feature>
<dbReference type="Gene3D" id="2.20.200.10">
    <property type="entry name" value="Outer membrane efflux proteins (OEP)"/>
    <property type="match status" value="1"/>
</dbReference>
<evidence type="ECO:0000313" key="5">
    <source>
        <dbReference type="EMBL" id="RCX08264.1"/>
    </source>
</evidence>
<dbReference type="AlphaFoldDB" id="A0A369ALI1"/>
<feature type="chain" id="PRO_5016478383" evidence="2">
    <location>
        <begin position="21"/>
        <end position="508"/>
    </location>
</feature>
<keyword evidence="6" id="KW-1185">Reference proteome</keyword>
<keyword evidence="2" id="KW-0812">Transmembrane</keyword>
<comment type="caution">
    <text evidence="5">The sequence shown here is derived from an EMBL/GenBank/DDBJ whole genome shotgun (WGS) entry which is preliminary data.</text>
</comment>
<dbReference type="OrthoDB" id="9770517at2"/>
<keyword evidence="3" id="KW-0175">Coiled coil</keyword>
<organism evidence="5 6">
    <name type="scientific">Extensimonas vulgaris</name>
    <dbReference type="NCBI Taxonomy" id="1031594"/>
    <lineage>
        <taxon>Bacteria</taxon>
        <taxon>Pseudomonadati</taxon>
        <taxon>Pseudomonadota</taxon>
        <taxon>Betaproteobacteria</taxon>
        <taxon>Burkholderiales</taxon>
        <taxon>Comamonadaceae</taxon>
        <taxon>Extensimonas</taxon>
    </lineage>
</organism>
<evidence type="ECO:0000313" key="6">
    <source>
        <dbReference type="Proteomes" id="UP000252174"/>
    </source>
</evidence>
<evidence type="ECO:0000256" key="2">
    <source>
        <dbReference type="RuleBase" id="RU362097"/>
    </source>
</evidence>
<keyword evidence="2 5" id="KW-0449">Lipoprotein</keyword>
<accession>A0A369ALI1</accession>
<protein>
    <submittedName>
        <fullName evidence="5">NodT family efflux transporter outer membrane factor (OMF) lipoprotein</fullName>
    </submittedName>
</protein>
<dbReference type="SUPFAM" id="SSF56954">
    <property type="entry name" value="Outer membrane efflux proteins (OEP)"/>
    <property type="match status" value="1"/>
</dbReference>
<dbReference type="Proteomes" id="UP000252174">
    <property type="component" value="Unassembled WGS sequence"/>
</dbReference>
<dbReference type="NCBIfam" id="TIGR01845">
    <property type="entry name" value="outer_NodT"/>
    <property type="match status" value="1"/>
</dbReference>
<feature type="signal peptide" evidence="2">
    <location>
        <begin position="1"/>
        <end position="20"/>
    </location>
</feature>
<dbReference type="InterPro" id="IPR010131">
    <property type="entry name" value="MdtP/NodT-like"/>
</dbReference>
<reference evidence="5 6" key="1">
    <citation type="submission" date="2018-07" db="EMBL/GenBank/DDBJ databases">
        <title>Genomic Encyclopedia of Type Strains, Phase IV (KMG-IV): sequencing the most valuable type-strain genomes for metagenomic binning, comparative biology and taxonomic classification.</title>
        <authorList>
            <person name="Goeker M."/>
        </authorList>
    </citation>
    <scope>NUCLEOTIDE SEQUENCE [LARGE SCALE GENOMIC DNA]</scope>
    <source>
        <strain evidence="5 6">DSM 100911</strain>
    </source>
</reference>
<comment type="subcellular location">
    <subcellularLocation>
        <location evidence="2">Cell membrane</location>
        <topology evidence="2">Lipid-anchor</topology>
    </subcellularLocation>
</comment>
<dbReference type="RefSeq" id="WP_114484003.1">
    <property type="nucleotide sequence ID" value="NZ_QPJU01000009.1"/>
</dbReference>
<comment type="similarity">
    <text evidence="1 2">Belongs to the outer membrane factor (OMF) (TC 1.B.17) family.</text>
</comment>
<keyword evidence="2" id="KW-0564">Palmitate</keyword>
<feature type="coiled-coil region" evidence="3">
    <location>
        <begin position="398"/>
        <end position="425"/>
    </location>
</feature>
<keyword evidence="2" id="KW-0472">Membrane</keyword>
<sequence length="508" mass="55444">MTWLAAARFVAGTLSAGLLASCSLPPYTPAKPEPEIPSHWRNPNTTHSAAASAAPSASAAPAPPHVPVPAQWWRTFGDPVLDRVVERALQQNTDLRLARLRVAEYRARLDIARAAQAPAFSASMQPVLRMREQLDPELHFGDATVHQAGIEARYEVDLWGRLQSLSDAALAELQGQQYALDAAALSLAANAATGYLNLRSLDAQLHIAQVTLATRKASLDRAKHLLDMGYNSRTEWIQFESDYLAAAAAIPALERSIALQENALRLLLDENPTEIQRGLQLTEWQLPSIASGVPSELLRRRPDIAQAEERVVAADKNLAAARDQLLPALQLSASGTWFGFTWSQLLNTPYRLWSIGGSILTPVLQGNRLRATVDVADSQRAQAILGYEKTVREAFIEVENALLSIDALQKQLAQTEAREQVSTEALRVVRNRYRNGYASYLEELDAQRTNYAAQQAVVQTRATLLTSYVDLYRALGGGWGEASAKASPAQKPGGNAAEPQTPSQATQR</sequence>
<gene>
    <name evidence="5" type="ORF">DFR45_10985</name>
</gene>
<keyword evidence="2" id="KW-0732">Signal</keyword>
<dbReference type="InterPro" id="IPR003423">
    <property type="entry name" value="OMP_efflux"/>
</dbReference>
<feature type="compositionally biased region" description="Low complexity" evidence="4">
    <location>
        <begin position="47"/>
        <end position="60"/>
    </location>
</feature>
<keyword evidence="2" id="KW-1134">Transmembrane beta strand</keyword>
<name>A0A369ALI1_9BURK</name>
<dbReference type="PANTHER" id="PTHR30203">
    <property type="entry name" value="OUTER MEMBRANE CATION EFFLUX PROTEIN"/>
    <property type="match status" value="1"/>
</dbReference>
<dbReference type="Gene3D" id="1.20.1600.10">
    <property type="entry name" value="Outer membrane efflux proteins (OEP)"/>
    <property type="match status" value="1"/>
</dbReference>
<dbReference type="GO" id="GO:0015562">
    <property type="term" value="F:efflux transmembrane transporter activity"/>
    <property type="evidence" value="ECO:0007669"/>
    <property type="project" value="InterPro"/>
</dbReference>
<evidence type="ECO:0000256" key="3">
    <source>
        <dbReference type="SAM" id="Coils"/>
    </source>
</evidence>
<evidence type="ECO:0000256" key="4">
    <source>
        <dbReference type="SAM" id="MobiDB-lite"/>
    </source>
</evidence>